<dbReference type="GO" id="GO:0051537">
    <property type="term" value="F:2 iron, 2 sulfur cluster binding"/>
    <property type="evidence" value="ECO:0007669"/>
    <property type="project" value="UniProtKB-KW"/>
</dbReference>
<name>A0A9X0U235_9BACT</name>
<keyword evidence="5" id="KW-0411">Iron-sulfur</keyword>
<dbReference type="CDD" id="cd00207">
    <property type="entry name" value="fer2"/>
    <property type="match status" value="1"/>
</dbReference>
<protein>
    <submittedName>
        <fullName evidence="8">2Fe-2S ferredoxin</fullName>
    </submittedName>
</protein>
<accession>A0A9X0U235</accession>
<evidence type="ECO:0000259" key="7">
    <source>
        <dbReference type="PROSITE" id="PS51085"/>
    </source>
</evidence>
<evidence type="ECO:0000313" key="9">
    <source>
        <dbReference type="Proteomes" id="UP000535182"/>
    </source>
</evidence>
<keyword evidence="4" id="KW-0408">Iron</keyword>
<dbReference type="GO" id="GO:0009055">
    <property type="term" value="F:electron transfer activity"/>
    <property type="evidence" value="ECO:0007669"/>
    <property type="project" value="TreeGrafter"/>
</dbReference>
<dbReference type="AlphaFoldDB" id="A0A9X0U235"/>
<evidence type="ECO:0000313" key="8">
    <source>
        <dbReference type="EMBL" id="MBB5326994.1"/>
    </source>
</evidence>
<dbReference type="InterPro" id="IPR036010">
    <property type="entry name" value="2Fe-2S_ferredoxin-like_sf"/>
</dbReference>
<proteinExistence type="inferred from homology"/>
<evidence type="ECO:0000256" key="3">
    <source>
        <dbReference type="ARBA" id="ARBA00022723"/>
    </source>
</evidence>
<keyword evidence="3" id="KW-0479">Metal-binding</keyword>
<dbReference type="GO" id="GO:0140647">
    <property type="term" value="P:P450-containing electron transport chain"/>
    <property type="evidence" value="ECO:0007669"/>
    <property type="project" value="InterPro"/>
</dbReference>
<dbReference type="SUPFAM" id="SSF54292">
    <property type="entry name" value="2Fe-2S ferredoxin-like"/>
    <property type="match status" value="1"/>
</dbReference>
<evidence type="ECO:0000256" key="5">
    <source>
        <dbReference type="ARBA" id="ARBA00023014"/>
    </source>
</evidence>
<evidence type="ECO:0000256" key="4">
    <source>
        <dbReference type="ARBA" id="ARBA00023004"/>
    </source>
</evidence>
<dbReference type="InterPro" id="IPR001055">
    <property type="entry name" value="Adrenodoxin-like"/>
</dbReference>
<comment type="caution">
    <text evidence="8">The sequence shown here is derived from an EMBL/GenBank/DDBJ whole genome shotgun (WGS) entry which is preliminary data.</text>
</comment>
<gene>
    <name evidence="8" type="ORF">HDF14_000588</name>
</gene>
<dbReference type="InterPro" id="IPR001041">
    <property type="entry name" value="2Fe-2S_ferredoxin-type"/>
</dbReference>
<dbReference type="InterPro" id="IPR012675">
    <property type="entry name" value="Beta-grasp_dom_sf"/>
</dbReference>
<dbReference type="PROSITE" id="PS51085">
    <property type="entry name" value="2FE2S_FER_2"/>
    <property type="match status" value="1"/>
</dbReference>
<keyword evidence="9" id="KW-1185">Reference proteome</keyword>
<evidence type="ECO:0000256" key="2">
    <source>
        <dbReference type="ARBA" id="ARBA00022714"/>
    </source>
</evidence>
<dbReference type="PRINTS" id="PR00355">
    <property type="entry name" value="ADRENODOXIN"/>
</dbReference>
<reference evidence="8 9" key="1">
    <citation type="submission" date="2020-08" db="EMBL/GenBank/DDBJ databases">
        <title>Genomic Encyclopedia of Type Strains, Phase IV (KMG-V): Genome sequencing to study the core and pangenomes of soil and plant-associated prokaryotes.</title>
        <authorList>
            <person name="Whitman W."/>
        </authorList>
    </citation>
    <scope>NUCLEOTIDE SEQUENCE [LARGE SCALE GENOMIC DNA]</scope>
    <source>
        <strain evidence="8 9">X5P2</strain>
    </source>
</reference>
<dbReference type="PANTHER" id="PTHR23426:SF65">
    <property type="entry name" value="FERREDOXIN-2, MITOCHONDRIAL"/>
    <property type="match status" value="1"/>
</dbReference>
<dbReference type="Gene3D" id="3.10.20.30">
    <property type="match status" value="1"/>
</dbReference>
<keyword evidence="2" id="KW-0001">2Fe-2S</keyword>
<comment type="cofactor">
    <cofactor evidence="6">
        <name>[2Fe-2S] cluster</name>
        <dbReference type="ChEBI" id="CHEBI:190135"/>
    </cofactor>
</comment>
<evidence type="ECO:0000256" key="6">
    <source>
        <dbReference type="ARBA" id="ARBA00034078"/>
    </source>
</evidence>
<comment type="similarity">
    <text evidence="1">Belongs to the adrenodoxin/putidaredoxin family.</text>
</comment>
<evidence type="ECO:0000256" key="1">
    <source>
        <dbReference type="ARBA" id="ARBA00010914"/>
    </source>
</evidence>
<dbReference type="PANTHER" id="PTHR23426">
    <property type="entry name" value="FERREDOXIN/ADRENODOXIN"/>
    <property type="match status" value="1"/>
</dbReference>
<organism evidence="8 9">
    <name type="scientific">Tunturiibacter gelidiferens</name>
    <dbReference type="NCBI Taxonomy" id="3069689"/>
    <lineage>
        <taxon>Bacteria</taxon>
        <taxon>Pseudomonadati</taxon>
        <taxon>Acidobacteriota</taxon>
        <taxon>Terriglobia</taxon>
        <taxon>Terriglobales</taxon>
        <taxon>Acidobacteriaceae</taxon>
        <taxon>Tunturiibacter</taxon>
    </lineage>
</organism>
<dbReference type="EMBL" id="JACHEB010000001">
    <property type="protein sequence ID" value="MBB5326994.1"/>
    <property type="molecule type" value="Genomic_DNA"/>
</dbReference>
<dbReference type="Pfam" id="PF00111">
    <property type="entry name" value="Fer2"/>
    <property type="match status" value="1"/>
</dbReference>
<dbReference type="GO" id="GO:0046872">
    <property type="term" value="F:metal ion binding"/>
    <property type="evidence" value="ECO:0007669"/>
    <property type="project" value="UniProtKB-KW"/>
</dbReference>
<sequence length="145" mass="15879">MMSETKKIDDAVDLSKPAGEGMVRVTFLPEGRTVEFPFDTLPYEGHGLPMSFLDVAENYEIFLDHACGGVCACTTCHIHVKEGAHGLSEAEDLELDRMETAADIQLNSRLGCQAVIEKPGTYVVEIPKWNRNYVQEGKPSHGPGA</sequence>
<dbReference type="Proteomes" id="UP000535182">
    <property type="component" value="Unassembled WGS sequence"/>
</dbReference>
<feature type="domain" description="2Fe-2S ferredoxin-type" evidence="7">
    <location>
        <begin position="23"/>
        <end position="130"/>
    </location>
</feature>